<evidence type="ECO:0000256" key="8">
    <source>
        <dbReference type="ARBA" id="ARBA00022989"/>
    </source>
</evidence>
<protein>
    <submittedName>
        <fullName evidence="16">Stromal interaction molecule-like</fullName>
    </submittedName>
</protein>
<keyword evidence="10" id="KW-0406">Ion transport</keyword>
<dbReference type="InterPro" id="IPR032393">
    <property type="entry name" value="SOAR_STIM1/2"/>
</dbReference>
<feature type="region of interest" description="Disordered" evidence="13">
    <location>
        <begin position="626"/>
        <end position="669"/>
    </location>
</feature>
<reference evidence="16 17" key="1">
    <citation type="journal article" date="2015" name="Nat. Commun.">
        <title>Outbred genome sequencing and CRISPR/Cas9 gene editing in butterflies.</title>
        <authorList>
            <person name="Li X."/>
            <person name="Fan D."/>
            <person name="Zhang W."/>
            <person name="Liu G."/>
            <person name="Zhang L."/>
            <person name="Zhao L."/>
            <person name="Fang X."/>
            <person name="Chen L."/>
            <person name="Dong Y."/>
            <person name="Chen Y."/>
            <person name="Ding Y."/>
            <person name="Zhao R."/>
            <person name="Feng M."/>
            <person name="Zhu Y."/>
            <person name="Feng Y."/>
            <person name="Jiang X."/>
            <person name="Zhu D."/>
            <person name="Xiang H."/>
            <person name="Feng X."/>
            <person name="Li S."/>
            <person name="Wang J."/>
            <person name="Zhang G."/>
            <person name="Kronforst M.R."/>
            <person name="Wang W."/>
        </authorList>
    </citation>
    <scope>NUCLEOTIDE SEQUENCE [LARGE SCALE GENOMIC DNA]</scope>
    <source>
        <strain evidence="16">Ya'a_city_454_Pm</strain>
        <tissue evidence="16">Whole body</tissue>
    </source>
</reference>
<dbReference type="GO" id="GO:0005509">
    <property type="term" value="F:calcium ion binding"/>
    <property type="evidence" value="ECO:0007669"/>
    <property type="project" value="TreeGrafter"/>
</dbReference>
<dbReference type="GO" id="GO:0051049">
    <property type="term" value="P:regulation of transport"/>
    <property type="evidence" value="ECO:0007669"/>
    <property type="project" value="UniProtKB-ARBA"/>
</dbReference>
<dbReference type="SUPFAM" id="SSF47769">
    <property type="entry name" value="SAM/Pointed domain"/>
    <property type="match status" value="2"/>
</dbReference>
<dbReference type="GO" id="GO:0002115">
    <property type="term" value="P:store-operated calcium entry"/>
    <property type="evidence" value="ECO:0007669"/>
    <property type="project" value="TreeGrafter"/>
</dbReference>
<keyword evidence="2" id="KW-0813">Transport</keyword>
<dbReference type="PANTHER" id="PTHR15136:SF5">
    <property type="entry name" value="STROMAL INTERACTION MOLECULE HOMOLOG"/>
    <property type="match status" value="1"/>
</dbReference>
<keyword evidence="3" id="KW-0109">Calcium transport</keyword>
<feature type="region of interest" description="Disordered" evidence="13">
    <location>
        <begin position="22"/>
        <end position="48"/>
    </location>
</feature>
<name>A0A194RC32_PAPMA</name>
<feature type="compositionally biased region" description="Polar residues" evidence="13">
    <location>
        <begin position="749"/>
        <end position="762"/>
    </location>
</feature>
<dbReference type="Gene3D" id="1.10.238.180">
    <property type="match status" value="2"/>
</dbReference>
<feature type="domain" description="SAM" evidence="15">
    <location>
        <begin position="245"/>
        <end position="303"/>
    </location>
</feature>
<evidence type="ECO:0000259" key="15">
    <source>
        <dbReference type="PROSITE" id="PS50105"/>
    </source>
</evidence>
<organism evidence="16 17">
    <name type="scientific">Papilio machaon</name>
    <name type="common">Old World swallowtail butterfly</name>
    <dbReference type="NCBI Taxonomy" id="76193"/>
    <lineage>
        <taxon>Eukaryota</taxon>
        <taxon>Metazoa</taxon>
        <taxon>Ecdysozoa</taxon>
        <taxon>Arthropoda</taxon>
        <taxon>Hexapoda</taxon>
        <taxon>Insecta</taxon>
        <taxon>Pterygota</taxon>
        <taxon>Neoptera</taxon>
        <taxon>Endopterygota</taxon>
        <taxon>Lepidoptera</taxon>
        <taxon>Glossata</taxon>
        <taxon>Ditrysia</taxon>
        <taxon>Papilionoidea</taxon>
        <taxon>Papilionidae</taxon>
        <taxon>Papilioninae</taxon>
        <taxon>Papilio</taxon>
    </lineage>
</organism>
<dbReference type="AlphaFoldDB" id="A0A194RC32"/>
<evidence type="ECO:0000256" key="12">
    <source>
        <dbReference type="SAM" id="Coils"/>
    </source>
</evidence>
<dbReference type="Gene3D" id="1.10.150.50">
    <property type="entry name" value="Transcription Factor, Ets-1"/>
    <property type="match status" value="2"/>
</dbReference>
<keyword evidence="5" id="KW-0479">Metal-binding</keyword>
<feature type="signal peptide" evidence="14">
    <location>
        <begin position="1"/>
        <end position="19"/>
    </location>
</feature>
<dbReference type="InParanoid" id="A0A194RC32"/>
<keyword evidence="4" id="KW-0812">Transmembrane</keyword>
<dbReference type="GO" id="GO:0005783">
    <property type="term" value="C:endoplasmic reticulum"/>
    <property type="evidence" value="ECO:0007669"/>
    <property type="project" value="TreeGrafter"/>
</dbReference>
<dbReference type="Gene3D" id="1.20.5.340">
    <property type="match status" value="1"/>
</dbReference>
<dbReference type="FunFam" id="1.10.150.50:FF:000009">
    <property type="entry name" value="Stromal interaction molecule 1"/>
    <property type="match status" value="1"/>
</dbReference>
<feature type="compositionally biased region" description="Basic and acidic residues" evidence="13">
    <location>
        <begin position="626"/>
        <end position="666"/>
    </location>
</feature>
<keyword evidence="9 12" id="KW-0175">Coiled coil</keyword>
<evidence type="ECO:0000256" key="9">
    <source>
        <dbReference type="ARBA" id="ARBA00023054"/>
    </source>
</evidence>
<accession>A0A194RC32</accession>
<gene>
    <name evidence="16" type="ORF">RR48_07046</name>
</gene>
<evidence type="ECO:0000256" key="11">
    <source>
        <dbReference type="ARBA" id="ARBA00023136"/>
    </source>
</evidence>
<evidence type="ECO:0000313" key="16">
    <source>
        <dbReference type="EMBL" id="KPJ13466.1"/>
    </source>
</evidence>
<dbReference type="EMBL" id="KQ460627">
    <property type="protein sequence ID" value="KPJ13466.1"/>
    <property type="molecule type" value="Genomic_DNA"/>
</dbReference>
<sequence length="798" mass="91685">MRIGFVLYWCVLAFHLCKGDDTEKTESRENGRRTQWGPGSRSNSFVSDPAVSTSNELIANAKIHMASHSIGIGSYEPQFLREELQYDSGYEKRQRAFHHNDDMHISVKELWEAWLRSEVHNWTTEQTVEWLSQSVDLPQYRSLFLQHKITGATLPRKTSCTYLRRKSMICVKSTNPHLASVVDYDLVTSKGRLRAPQWGRIFLREELQYDSGYEKRQRAFHHNDDMHISVKELWEAWLRSEVHNWTTEQTVEWLSQSVDLPQYRSLFLQHKITGATLPRLAVNNMQYLSNVLGIKDPIHKQKLALKAMDVVLFGPPKEGSRWKDWLLASLLLGAVVGGWAALRAGRASRTQVQRMLRDMEQLRKAEMALDDMQKELEKARLEQESVTTEKRNLEKKLREAGDTPLLNSASSDLEVSTLKAEIEMLRAELRRAEGELEDRCWAPPPGLQQWLQLTHEVENRSYLRKKQQADLQLQQAREACEKLRKKRSSLVGAFVSTHGKSIDDVDRSIVEARTALNEVTQELQERMHRWKQIERLCGFNIINNNGLQFLESTLYRTANGRQTGRVRMSSSQDDLSVGDDVSICGSVADNFGWREDSSGSEEHDSPHYPLDLRLAEARLQLEERLAQEARERRPEDKREEDRRYERSRGSHGDVRKSPPEDKRKEPVQFILGGENVNWSGDDLTRAIHSQSQPQLRASMRSIGAPLPPPRRPLSSGQMVRSRSTDIVPNPDDPRPPPRNPFTKQKPLPENNQDSATQSSNTPPEEESTDSSLMDDEGLPKPRKRRIHLPFGKKSKTPA</sequence>
<feature type="compositionally biased region" description="Polar residues" evidence="13">
    <location>
        <begin position="716"/>
        <end position="726"/>
    </location>
</feature>
<dbReference type="GO" id="GO:0006874">
    <property type="term" value="P:intracellular calcium ion homeostasis"/>
    <property type="evidence" value="ECO:0007669"/>
    <property type="project" value="TreeGrafter"/>
</dbReference>
<feature type="domain" description="SAM" evidence="15">
    <location>
        <begin position="122"/>
        <end position="154"/>
    </location>
</feature>
<dbReference type="PROSITE" id="PS50105">
    <property type="entry name" value="SAM_DOMAIN"/>
    <property type="match status" value="2"/>
</dbReference>
<dbReference type="SMART" id="SM00454">
    <property type="entry name" value="SAM"/>
    <property type="match status" value="2"/>
</dbReference>
<evidence type="ECO:0000256" key="4">
    <source>
        <dbReference type="ARBA" id="ARBA00022692"/>
    </source>
</evidence>
<evidence type="ECO:0000256" key="10">
    <source>
        <dbReference type="ARBA" id="ARBA00023065"/>
    </source>
</evidence>
<evidence type="ECO:0000256" key="1">
    <source>
        <dbReference type="ARBA" id="ARBA00004479"/>
    </source>
</evidence>
<dbReference type="STRING" id="76193.A0A194RC32"/>
<evidence type="ECO:0000256" key="7">
    <source>
        <dbReference type="ARBA" id="ARBA00022837"/>
    </source>
</evidence>
<dbReference type="Proteomes" id="UP000053240">
    <property type="component" value="Unassembled WGS sequence"/>
</dbReference>
<evidence type="ECO:0000256" key="3">
    <source>
        <dbReference type="ARBA" id="ARBA00022568"/>
    </source>
</evidence>
<keyword evidence="7" id="KW-0106">Calcium</keyword>
<dbReference type="InterPro" id="IPR013761">
    <property type="entry name" value="SAM/pointed_sf"/>
</dbReference>
<feature type="coiled-coil region" evidence="12">
    <location>
        <begin position="355"/>
        <end position="522"/>
    </location>
</feature>
<keyword evidence="17" id="KW-1185">Reference proteome</keyword>
<evidence type="ECO:0000256" key="13">
    <source>
        <dbReference type="SAM" id="MobiDB-lite"/>
    </source>
</evidence>
<dbReference type="GO" id="GO:0005886">
    <property type="term" value="C:plasma membrane"/>
    <property type="evidence" value="ECO:0007669"/>
    <property type="project" value="TreeGrafter"/>
</dbReference>
<evidence type="ECO:0000256" key="6">
    <source>
        <dbReference type="ARBA" id="ARBA00022729"/>
    </source>
</evidence>
<evidence type="ECO:0000256" key="5">
    <source>
        <dbReference type="ARBA" id="ARBA00022723"/>
    </source>
</evidence>
<dbReference type="FunFam" id="1.10.287.3550:FF:000002">
    <property type="entry name" value="Stromal interaction molecule homolog"/>
    <property type="match status" value="1"/>
</dbReference>
<evidence type="ECO:0000313" key="17">
    <source>
        <dbReference type="Proteomes" id="UP000053240"/>
    </source>
</evidence>
<evidence type="ECO:0000256" key="2">
    <source>
        <dbReference type="ARBA" id="ARBA00022448"/>
    </source>
</evidence>
<dbReference type="Pfam" id="PF16533">
    <property type="entry name" value="SOAR"/>
    <property type="match status" value="1"/>
</dbReference>
<feature type="compositionally biased region" description="Basic and acidic residues" evidence="13">
    <location>
        <begin position="22"/>
        <end position="32"/>
    </location>
</feature>
<keyword evidence="8" id="KW-1133">Transmembrane helix</keyword>
<proteinExistence type="predicted"/>
<dbReference type="PANTHER" id="PTHR15136">
    <property type="entry name" value="STROMAL INTERACTION MOLECULE HOMOLOG"/>
    <property type="match status" value="1"/>
</dbReference>
<feature type="compositionally biased region" description="Basic residues" evidence="13">
    <location>
        <begin position="780"/>
        <end position="798"/>
    </location>
</feature>
<feature type="compositionally biased region" description="Acidic residues" evidence="13">
    <location>
        <begin position="763"/>
        <end position="776"/>
    </location>
</feature>
<feature type="region of interest" description="Disordered" evidence="13">
    <location>
        <begin position="689"/>
        <end position="798"/>
    </location>
</feature>
<feature type="chain" id="PRO_5008265074" evidence="14">
    <location>
        <begin position="20"/>
        <end position="798"/>
    </location>
</feature>
<dbReference type="GO" id="GO:0005246">
    <property type="term" value="F:calcium channel regulator activity"/>
    <property type="evidence" value="ECO:0007669"/>
    <property type="project" value="InterPro"/>
</dbReference>
<dbReference type="InterPro" id="IPR001660">
    <property type="entry name" value="SAM"/>
</dbReference>
<dbReference type="Pfam" id="PF25578">
    <property type="entry name" value="EF-hand_STIM1"/>
    <property type="match status" value="2"/>
</dbReference>
<dbReference type="CDD" id="cd11722">
    <property type="entry name" value="SOAR"/>
    <property type="match status" value="1"/>
</dbReference>
<keyword evidence="6 14" id="KW-0732">Signal</keyword>
<dbReference type="CDD" id="cd09504">
    <property type="entry name" value="SAM_STIM-1_2-like"/>
    <property type="match status" value="1"/>
</dbReference>
<evidence type="ECO:0000256" key="14">
    <source>
        <dbReference type="SAM" id="SignalP"/>
    </source>
</evidence>
<dbReference type="InterPro" id="IPR057835">
    <property type="entry name" value="EF-hand_STIM1/2"/>
</dbReference>
<dbReference type="Gene3D" id="1.10.287.3550">
    <property type="match status" value="1"/>
</dbReference>
<dbReference type="Pfam" id="PF07647">
    <property type="entry name" value="SAM_2"/>
    <property type="match status" value="2"/>
</dbReference>
<comment type="subcellular location">
    <subcellularLocation>
        <location evidence="1">Membrane</location>
        <topology evidence="1">Single-pass type I membrane protein</topology>
    </subcellularLocation>
</comment>
<keyword evidence="11" id="KW-0472">Membrane</keyword>
<dbReference type="InterPro" id="IPR037608">
    <property type="entry name" value="STIM1/2"/>
</dbReference>